<comment type="caution">
    <text evidence="7">The sequence shown here is derived from an EMBL/GenBank/DDBJ whole genome shotgun (WGS) entry which is preliminary data.</text>
</comment>
<dbReference type="GO" id="GO:0005777">
    <property type="term" value="C:peroxisome"/>
    <property type="evidence" value="ECO:0007669"/>
    <property type="project" value="TreeGrafter"/>
</dbReference>
<sequence>MELRNRNTRQLRPAMCYSKIKNRHPASPSAIIIGAGFAGIAAARALHDASFQVIVLESRDRIGGRVCTDYTFGFPVDLGASWLHGVCNENPLAPLIGRLGLPLYRTSGDNSVLYDHDLESYALFDMDGNQVPQDLVVKVGEAFDSILKETDKVRQGCNEDMSIQQAFSLVFKRRPDLQLEGLANKVLQWYLCRMEGWFAADAETISLKCWDEAILLPGGHGLMVRGYRPVINTLAKGLDIRLNSRVSNISRHHDGVRVTTESGATFVADAAIVAAPLGVLQSKSIKFEPRLPEWKEEAISDIGVGIENKIVLHFEKVFWPNVEFLGVVADTAYGCSYFLNLHKATGHRVLVYMPAGKLAQDIDKMSDEAAANFAFMQLEKILPDASPPIQYLVSHWGSDINSLGSYSYDKVGKSHDLYERLRIPIDNLFFAGEATSALYPGSVHGAYSTGLQAAEDCRMRVLERYGELDLFQPVMGEEIVSAPLLISRM</sequence>
<accession>A0AAD3SHG7</accession>
<dbReference type="PRINTS" id="PR00757">
    <property type="entry name" value="AMINEOXDASEF"/>
</dbReference>
<feature type="domain" description="Amine oxidase" evidence="6">
    <location>
        <begin position="37"/>
        <end position="457"/>
    </location>
</feature>
<dbReference type="PANTHER" id="PTHR10742:SF386">
    <property type="entry name" value="LYSINE-SPECIFIC HISTONE DEMETHYLASE 1A"/>
    <property type="match status" value="1"/>
</dbReference>
<dbReference type="GO" id="GO:0006598">
    <property type="term" value="P:polyamine catabolic process"/>
    <property type="evidence" value="ECO:0007669"/>
    <property type="project" value="TreeGrafter"/>
</dbReference>
<evidence type="ECO:0000256" key="1">
    <source>
        <dbReference type="ARBA" id="ARBA00001974"/>
    </source>
</evidence>
<dbReference type="Gene3D" id="3.90.660.10">
    <property type="match status" value="1"/>
</dbReference>
<evidence type="ECO:0000256" key="2">
    <source>
        <dbReference type="ARBA" id="ARBA00004723"/>
    </source>
</evidence>
<comment type="similarity">
    <text evidence="3">Belongs to the flavin monoamine oxidase family.</text>
</comment>
<organism evidence="7 8">
    <name type="scientific">Nepenthes gracilis</name>
    <name type="common">Slender pitcher plant</name>
    <dbReference type="NCBI Taxonomy" id="150966"/>
    <lineage>
        <taxon>Eukaryota</taxon>
        <taxon>Viridiplantae</taxon>
        <taxon>Streptophyta</taxon>
        <taxon>Embryophyta</taxon>
        <taxon>Tracheophyta</taxon>
        <taxon>Spermatophyta</taxon>
        <taxon>Magnoliopsida</taxon>
        <taxon>eudicotyledons</taxon>
        <taxon>Gunneridae</taxon>
        <taxon>Pentapetalae</taxon>
        <taxon>Caryophyllales</taxon>
        <taxon>Nepenthaceae</taxon>
        <taxon>Nepenthes</taxon>
    </lineage>
</organism>
<evidence type="ECO:0000256" key="4">
    <source>
        <dbReference type="ARBA" id="ARBA00023002"/>
    </source>
</evidence>
<dbReference type="Proteomes" id="UP001279734">
    <property type="component" value="Unassembled WGS sequence"/>
</dbReference>
<dbReference type="AlphaFoldDB" id="A0AAD3SHG7"/>
<dbReference type="EMBL" id="BSYO01000010">
    <property type="protein sequence ID" value="GMH10915.1"/>
    <property type="molecule type" value="Genomic_DNA"/>
</dbReference>
<dbReference type="GO" id="GO:0046592">
    <property type="term" value="F:polyamine oxidase activity"/>
    <property type="evidence" value="ECO:0007669"/>
    <property type="project" value="TreeGrafter"/>
</dbReference>
<keyword evidence="4" id="KW-0560">Oxidoreductase</keyword>
<dbReference type="InterPro" id="IPR002937">
    <property type="entry name" value="Amino_oxidase"/>
</dbReference>
<comment type="cofactor">
    <cofactor evidence="1">
        <name>FAD</name>
        <dbReference type="ChEBI" id="CHEBI:57692"/>
    </cofactor>
</comment>
<feature type="binding site" evidence="5">
    <location>
        <position position="352"/>
    </location>
    <ligand>
        <name>substrate</name>
    </ligand>
</feature>
<proteinExistence type="inferred from homology"/>
<evidence type="ECO:0000256" key="3">
    <source>
        <dbReference type="ARBA" id="ARBA00005995"/>
    </source>
</evidence>
<comment type="pathway">
    <text evidence="2">Amine and polyamine degradation; spermine degradation.</text>
</comment>
<dbReference type="PANTHER" id="PTHR10742">
    <property type="entry name" value="FLAVIN MONOAMINE OXIDASE"/>
    <property type="match status" value="1"/>
</dbReference>
<evidence type="ECO:0000259" key="6">
    <source>
        <dbReference type="Pfam" id="PF01593"/>
    </source>
</evidence>
<feature type="binding site" evidence="5">
    <location>
        <position position="246"/>
    </location>
    <ligand>
        <name>FAD</name>
        <dbReference type="ChEBI" id="CHEBI:57692"/>
    </ligand>
</feature>
<keyword evidence="8" id="KW-1185">Reference proteome</keyword>
<name>A0AAD3SHG7_NEPGR</name>
<reference evidence="7" key="1">
    <citation type="submission" date="2023-05" db="EMBL/GenBank/DDBJ databases">
        <title>Nepenthes gracilis genome sequencing.</title>
        <authorList>
            <person name="Fukushima K."/>
        </authorList>
    </citation>
    <scope>NUCLEOTIDE SEQUENCE</scope>
    <source>
        <strain evidence="7">SING2019-196</strain>
    </source>
</reference>
<dbReference type="SUPFAM" id="SSF54373">
    <property type="entry name" value="FAD-linked reductases, C-terminal domain"/>
    <property type="match status" value="1"/>
</dbReference>
<dbReference type="Gene3D" id="3.50.50.60">
    <property type="entry name" value="FAD/NAD(P)-binding domain"/>
    <property type="match status" value="1"/>
</dbReference>
<dbReference type="SUPFAM" id="SSF51905">
    <property type="entry name" value="FAD/NAD(P)-binding domain"/>
    <property type="match status" value="1"/>
</dbReference>
<dbReference type="Pfam" id="PF01593">
    <property type="entry name" value="Amino_oxidase"/>
    <property type="match status" value="1"/>
</dbReference>
<dbReference type="InterPro" id="IPR001613">
    <property type="entry name" value="Flavin_amine_oxidase"/>
</dbReference>
<gene>
    <name evidence="7" type="ORF">Nepgr_012756</name>
</gene>
<protein>
    <recommendedName>
        <fullName evidence="6">Amine oxidase domain-containing protein</fullName>
    </recommendedName>
</protein>
<dbReference type="InterPro" id="IPR036188">
    <property type="entry name" value="FAD/NAD-bd_sf"/>
</dbReference>
<evidence type="ECO:0000313" key="7">
    <source>
        <dbReference type="EMBL" id="GMH10915.1"/>
    </source>
</evidence>
<evidence type="ECO:0000313" key="8">
    <source>
        <dbReference type="Proteomes" id="UP001279734"/>
    </source>
</evidence>
<evidence type="ECO:0000256" key="5">
    <source>
        <dbReference type="PIRSR" id="PIRSR601613-1"/>
    </source>
</evidence>
<dbReference type="InterPro" id="IPR050281">
    <property type="entry name" value="Flavin_monoamine_oxidase"/>
</dbReference>